<evidence type="ECO:0000256" key="2">
    <source>
        <dbReference type="SAM" id="SignalP"/>
    </source>
</evidence>
<feature type="signal peptide" evidence="2">
    <location>
        <begin position="1"/>
        <end position="27"/>
    </location>
</feature>
<keyword evidence="2" id="KW-0732">Signal</keyword>
<feature type="compositionally biased region" description="Polar residues" evidence="1">
    <location>
        <begin position="35"/>
        <end position="46"/>
    </location>
</feature>
<feature type="chain" id="PRO_5035308875" evidence="2">
    <location>
        <begin position="28"/>
        <end position="77"/>
    </location>
</feature>
<dbReference type="RefSeq" id="WP_188899942.1">
    <property type="nucleotide sequence ID" value="NZ_BMKS01000005.1"/>
</dbReference>
<protein>
    <submittedName>
        <fullName evidence="3">Uncharacterized protein</fullName>
    </submittedName>
</protein>
<reference evidence="3 4" key="1">
    <citation type="journal article" date="2014" name="Int. J. Syst. Evol. Microbiol.">
        <title>Complete genome sequence of Corynebacterium casei LMG S-19264T (=DSM 44701T), isolated from a smear-ripened cheese.</title>
        <authorList>
            <consortium name="US DOE Joint Genome Institute (JGI-PGF)"/>
            <person name="Walter F."/>
            <person name="Albersmeier A."/>
            <person name="Kalinowski J."/>
            <person name="Ruckert C."/>
        </authorList>
    </citation>
    <scope>NUCLEOTIDE SEQUENCE [LARGE SCALE GENOMIC DNA]</scope>
    <source>
        <strain evidence="3 4">CGMCC 1.16330</strain>
    </source>
</reference>
<gene>
    <name evidence="3" type="ORF">GCM10010964_20660</name>
</gene>
<evidence type="ECO:0000256" key="1">
    <source>
        <dbReference type="SAM" id="MobiDB-lite"/>
    </source>
</evidence>
<feature type="region of interest" description="Disordered" evidence="1">
    <location>
        <begin position="35"/>
        <end position="77"/>
    </location>
</feature>
<proteinExistence type="predicted"/>
<dbReference type="Proteomes" id="UP000597507">
    <property type="component" value="Unassembled WGS sequence"/>
</dbReference>
<keyword evidence="4" id="KW-1185">Reference proteome</keyword>
<comment type="caution">
    <text evidence="3">The sequence shown here is derived from an EMBL/GenBank/DDBJ whole genome shotgun (WGS) entry which is preliminary data.</text>
</comment>
<evidence type="ECO:0000313" key="3">
    <source>
        <dbReference type="EMBL" id="GGG32629.1"/>
    </source>
</evidence>
<name>A0A8J2ZAW0_9PROT</name>
<dbReference type="EMBL" id="BMKS01000005">
    <property type="protein sequence ID" value="GGG32629.1"/>
    <property type="molecule type" value="Genomic_DNA"/>
</dbReference>
<sequence length="77" mass="7738">MRKVLLSSLGLLGLAAVAMPASSGAEARTAFDVTASTSSGPSQVQVAPTGVERGVAAEDEAAARRKRRRRGGGTGGR</sequence>
<dbReference type="AlphaFoldDB" id="A0A8J2ZAW0"/>
<evidence type="ECO:0000313" key="4">
    <source>
        <dbReference type="Proteomes" id="UP000597507"/>
    </source>
</evidence>
<organism evidence="3 4">
    <name type="scientific">Caldovatus sediminis</name>
    <dbReference type="NCBI Taxonomy" id="2041189"/>
    <lineage>
        <taxon>Bacteria</taxon>
        <taxon>Pseudomonadati</taxon>
        <taxon>Pseudomonadota</taxon>
        <taxon>Alphaproteobacteria</taxon>
        <taxon>Acetobacterales</taxon>
        <taxon>Roseomonadaceae</taxon>
        <taxon>Caldovatus</taxon>
    </lineage>
</organism>
<accession>A0A8J2ZAW0</accession>